<dbReference type="Gene3D" id="3.40.50.1480">
    <property type="entry name" value="Adenosylhomocysteinase-like"/>
    <property type="match status" value="1"/>
</dbReference>
<comment type="caution">
    <text evidence="2">The sequence shown here is derived from an EMBL/GenBank/DDBJ whole genome shotgun (WGS) entry which is preliminary data.</text>
</comment>
<protein>
    <submittedName>
        <fullName evidence="2">NAD(P)-binding domain-containing protein</fullName>
    </submittedName>
</protein>
<dbReference type="Proteomes" id="UP000809910">
    <property type="component" value="Unassembled WGS sequence"/>
</dbReference>
<sequence>MFKLSANIDCKVILNKAVPILEINEKKIIMDNSLSSIHPSFDPINSIHLPVLDALLATADPNQTKKVMDKTVIYYVHHPLHTSINVIDSFVALGARYENIFILGKKYSQCDEVVSILQRRGVHYQPCSMQSRIGQYATAFIRDINWLWFQLILHVNERIDNILILDHGGHAITYVPSELFAKYRIVGIEKTSAGFFDIDKRGLPPFPIIDVANCAAKKCLESPLIAKAIVNKLFSLLPDPQINIHYGVVGLGAVGQAICKRLVERGHKLVVFDVNSEMMNPYQNDSRFVCADDTRNVLISCDWIFGCSGRDISETSLDQLKITPTDKTLVSCSSEDKEFLSLLRFIDTQKPSVFDPLETIEFHSEGGGVIRLIRGGFPANFDNSGESVPPNEIQLTRALVVGAVLQAIRFFTDEDVLAQSAIHPLSREMQEFIVLEWLHHQNLLGNDEPLIEKYTQNFTSYLDDNNHSMA</sequence>
<reference evidence="2 3" key="1">
    <citation type="submission" date="2020-12" db="EMBL/GenBank/DDBJ databases">
        <title>WGS of Legionella: environmental sample.</title>
        <authorList>
            <person name="Cristino S."/>
            <person name="Girolamini L."/>
            <person name="Salaris S."/>
            <person name="Pascale M.R."/>
            <person name="Mazzotta M."/>
            <person name="Orsini M."/>
            <person name="Grottola A."/>
        </authorList>
    </citation>
    <scope>NUCLEOTIDE SEQUENCE [LARGE SCALE GENOMIC DNA]</scope>
    <source>
        <strain evidence="2 3">30cs62</strain>
    </source>
</reference>
<dbReference type="SUPFAM" id="SSF51735">
    <property type="entry name" value="NAD(P)-binding Rossmann-fold domains"/>
    <property type="match status" value="1"/>
</dbReference>
<evidence type="ECO:0000259" key="1">
    <source>
        <dbReference type="Pfam" id="PF03446"/>
    </source>
</evidence>
<feature type="domain" description="6-phosphogluconate dehydrogenase NADP-binding" evidence="1">
    <location>
        <begin position="246"/>
        <end position="307"/>
    </location>
</feature>
<proteinExistence type="predicted"/>
<evidence type="ECO:0000313" key="3">
    <source>
        <dbReference type="Proteomes" id="UP000809910"/>
    </source>
</evidence>
<name>A0ABS1W8W6_9GAMM</name>
<organism evidence="2 3">
    <name type="scientific">Legionella bononiensis</name>
    <dbReference type="NCBI Taxonomy" id="2793102"/>
    <lineage>
        <taxon>Bacteria</taxon>
        <taxon>Pseudomonadati</taxon>
        <taxon>Pseudomonadota</taxon>
        <taxon>Gammaproteobacteria</taxon>
        <taxon>Legionellales</taxon>
        <taxon>Legionellaceae</taxon>
        <taxon>Legionella</taxon>
    </lineage>
</organism>
<dbReference type="InterPro" id="IPR042172">
    <property type="entry name" value="Adenosylhomocyst_ase-like_sf"/>
</dbReference>
<dbReference type="EMBL" id="JADWVN010000007">
    <property type="protein sequence ID" value="MBL7525779.1"/>
    <property type="molecule type" value="Genomic_DNA"/>
</dbReference>
<dbReference type="InterPro" id="IPR036291">
    <property type="entry name" value="NAD(P)-bd_dom_sf"/>
</dbReference>
<evidence type="ECO:0000313" key="2">
    <source>
        <dbReference type="EMBL" id="MBL7525779.1"/>
    </source>
</evidence>
<accession>A0ABS1W8W6</accession>
<keyword evidence="3" id="KW-1185">Reference proteome</keyword>
<dbReference type="RefSeq" id="WP_203109321.1">
    <property type="nucleotide sequence ID" value="NZ_JADOBG010000010.1"/>
</dbReference>
<gene>
    <name evidence="2" type="ORF">I5282_04215</name>
</gene>
<dbReference type="InterPro" id="IPR006115">
    <property type="entry name" value="6PGDH_NADP-bd"/>
</dbReference>
<dbReference type="Gene3D" id="3.40.50.720">
    <property type="entry name" value="NAD(P)-binding Rossmann-like Domain"/>
    <property type="match status" value="1"/>
</dbReference>
<dbReference type="Pfam" id="PF03446">
    <property type="entry name" value="NAD_binding_2"/>
    <property type="match status" value="1"/>
</dbReference>